<dbReference type="PROSITE" id="PS50005">
    <property type="entry name" value="TPR"/>
    <property type="match status" value="1"/>
</dbReference>
<dbReference type="RefSeq" id="XP_003083746.2">
    <property type="nucleotide sequence ID" value="XM_003083698.2"/>
</dbReference>
<dbReference type="InterPro" id="IPR039856">
    <property type="entry name" value="EMC2-like"/>
</dbReference>
<comment type="function">
    <text evidence="4">Part of the endoplasmic reticulum membrane protein complex (EMC) that enables the energy-independent insertion into endoplasmic reticulum membranes of newly synthesized membrane proteins.</text>
</comment>
<dbReference type="SUPFAM" id="SSF48452">
    <property type="entry name" value="TPR-like"/>
    <property type="match status" value="1"/>
</dbReference>
<keyword evidence="2 3" id="KW-0802">TPR repeat</keyword>
<evidence type="ECO:0000256" key="2">
    <source>
        <dbReference type="ARBA" id="ARBA00022803"/>
    </source>
</evidence>
<evidence type="ECO:0000256" key="1">
    <source>
        <dbReference type="ARBA" id="ARBA00022737"/>
    </source>
</evidence>
<comment type="subunit">
    <text evidence="4">Component of the ER membrane protein complex (EMC).</text>
</comment>
<comment type="similarity">
    <text evidence="4">Belongs to the EMC2 family.</text>
</comment>
<evidence type="ECO:0000313" key="7">
    <source>
        <dbReference type="Proteomes" id="UP000009170"/>
    </source>
</evidence>
<dbReference type="InterPro" id="IPR019734">
    <property type="entry name" value="TPR_rpt"/>
</dbReference>
<proteinExistence type="inferred from homology"/>
<dbReference type="OrthoDB" id="124397at2759"/>
<comment type="subcellular location">
    <subcellularLocation>
        <location evidence="4">Endoplasmic reticulum membrane</location>
        <topology evidence="4">Peripheral membrane protein</topology>
        <orientation evidence="4">Cytoplasmic side</orientation>
    </subcellularLocation>
</comment>
<dbReference type="AlphaFoldDB" id="A0A096P8A0"/>
<dbReference type="EMBL" id="CAID01000016">
    <property type="protein sequence ID" value="CEG00465.1"/>
    <property type="molecule type" value="Genomic_DNA"/>
</dbReference>
<dbReference type="Gene3D" id="1.25.40.10">
    <property type="entry name" value="Tetratricopeptide repeat domain"/>
    <property type="match status" value="1"/>
</dbReference>
<dbReference type="KEGG" id="ota:OT_ostta16g02600"/>
<dbReference type="GO" id="GO:0072546">
    <property type="term" value="C:EMC complex"/>
    <property type="evidence" value="ECO:0007669"/>
    <property type="project" value="UniProtKB-UniRule"/>
</dbReference>
<comment type="caution">
    <text evidence="6">The sequence shown here is derived from an EMBL/GenBank/DDBJ whole genome shotgun (WGS) entry which is preliminary data.</text>
</comment>
<dbReference type="FunCoup" id="A0A096P8A0">
    <property type="interactions" value="1697"/>
</dbReference>
<dbReference type="InParanoid" id="A0A096P8A0"/>
<evidence type="ECO:0000256" key="4">
    <source>
        <dbReference type="RuleBase" id="RU367091"/>
    </source>
</evidence>
<organism evidence="6 7">
    <name type="scientific">Ostreococcus tauri</name>
    <name type="common">Marine green alga</name>
    <dbReference type="NCBI Taxonomy" id="70448"/>
    <lineage>
        <taxon>Eukaryota</taxon>
        <taxon>Viridiplantae</taxon>
        <taxon>Chlorophyta</taxon>
        <taxon>Mamiellophyceae</taxon>
        <taxon>Mamiellales</taxon>
        <taxon>Bathycoccaceae</taxon>
        <taxon>Ostreococcus</taxon>
    </lineage>
</organism>
<accession>A0A096P8A0</accession>
<sequence length="297" mass="32664">MTDRRVDDAVVASTTARTLLASVDEARALIVNLRGRARVNPLRGASSATRRAHARAETLVKRCAAMGDFEAARTLGGYLVERFGEDSARARAARAAAERAAGETEKAEKMIEEGLERSPYDQRLMRSRVACALDRGDEREAIERLCEYLETHGADEEAWSALGKLYAGRGEYDKALFCYEEVVCAMPFDANAHRKMAEVLYTAGGRENVRDAKNHFALAIDFTSGKDVRAMYGAILCAKRLRETETDDTDGVVPKGEGAALADAAAERLLQRYAMENESMLRVVRPQIKRLVAPSEG</sequence>
<dbReference type="Pfam" id="PF22890">
    <property type="entry name" value="TPR_EMC2"/>
    <property type="match status" value="1"/>
</dbReference>
<dbReference type="GeneID" id="9831025"/>
<feature type="domain" description="EMC2 TPR-like" evidence="5">
    <location>
        <begin position="99"/>
        <end position="199"/>
    </location>
</feature>
<keyword evidence="7" id="KW-1185">Reference proteome</keyword>
<dbReference type="STRING" id="70448.A0A096P8A0"/>
<dbReference type="SMART" id="SM00028">
    <property type="entry name" value="TPR"/>
    <property type="match status" value="2"/>
</dbReference>
<feature type="repeat" description="TPR" evidence="3">
    <location>
        <begin position="156"/>
        <end position="189"/>
    </location>
</feature>
<protein>
    <recommendedName>
        <fullName evidence="4">ER membrane protein complex subunit 2</fullName>
    </recommendedName>
</protein>
<keyword evidence="1" id="KW-0677">Repeat</keyword>
<gene>
    <name evidence="6" type="ORF">OT_ostta16g02600</name>
</gene>
<dbReference type="Proteomes" id="UP000009170">
    <property type="component" value="Unassembled WGS sequence"/>
</dbReference>
<evidence type="ECO:0000259" key="5">
    <source>
        <dbReference type="Pfam" id="PF22890"/>
    </source>
</evidence>
<reference evidence="7" key="1">
    <citation type="journal article" date="2006" name="Proc. Natl. Acad. Sci. U.S.A.">
        <title>Genome analysis of the smallest free-living eukaryote Ostreococcus tauri unveils many unique features.</title>
        <authorList>
            <person name="Derelle E."/>
            <person name="Ferraz C."/>
            <person name="Rombauts S."/>
            <person name="Rouze P."/>
            <person name="Worden A.Z."/>
            <person name="Robbens S."/>
            <person name="Partensky F."/>
            <person name="Degroeve S."/>
            <person name="Echeynie S."/>
            <person name="Cooke R."/>
            <person name="Saeys Y."/>
            <person name="Wuyts J."/>
            <person name="Jabbari K."/>
            <person name="Bowler C."/>
            <person name="Panaud O."/>
            <person name="Piegu B."/>
            <person name="Ball S.G."/>
            <person name="Ral J.-P."/>
            <person name="Bouget F.-Y."/>
            <person name="Piganeau G."/>
            <person name="De Baets B."/>
            <person name="Picard A."/>
            <person name="Delseny M."/>
            <person name="Demaille J."/>
            <person name="Van de Peer Y."/>
            <person name="Moreau H."/>
        </authorList>
    </citation>
    <scope>NUCLEOTIDE SEQUENCE [LARGE SCALE GENOMIC DNA]</scope>
    <source>
        <strain evidence="7">OTTH 0595 / CCAP 157/2 / RCC745</strain>
    </source>
</reference>
<reference evidence="6 7" key="2">
    <citation type="journal article" date="2014" name="BMC Genomics">
        <title>An improved genome of the model marine alga Ostreococcus tauri unfolds by assessing Illumina de novo assemblies.</title>
        <authorList>
            <person name="Blanc-Mathieu R."/>
            <person name="Verhelst B."/>
            <person name="Derelle E."/>
            <person name="Rombauts S."/>
            <person name="Bouget F.Y."/>
            <person name="Carre I."/>
            <person name="Chateau A."/>
            <person name="Eyre-Walker A."/>
            <person name="Grimsley N."/>
            <person name="Moreau H."/>
            <person name="Piegu B."/>
            <person name="Rivals E."/>
            <person name="Schackwitz W."/>
            <person name="Van de Peer Y."/>
            <person name="Piganeau G."/>
        </authorList>
    </citation>
    <scope>NUCLEOTIDE SEQUENCE [LARGE SCALE GENOMIC DNA]</scope>
    <source>
        <strain evidence="7">OTTH 0595 / CCAP 157/2 / RCC745</strain>
    </source>
</reference>
<dbReference type="PANTHER" id="PTHR12760">
    <property type="entry name" value="TETRATRICOPEPTIDE REPEAT PROTEIN"/>
    <property type="match status" value="1"/>
</dbReference>
<evidence type="ECO:0000256" key="3">
    <source>
        <dbReference type="PROSITE-ProRule" id="PRU00339"/>
    </source>
</evidence>
<name>A0A096P8A0_OSTTA</name>
<evidence type="ECO:0000313" key="6">
    <source>
        <dbReference type="EMBL" id="CEG00465.1"/>
    </source>
</evidence>
<keyword evidence="4" id="KW-0256">Endoplasmic reticulum</keyword>
<dbReference type="InterPro" id="IPR011990">
    <property type="entry name" value="TPR-like_helical_dom_sf"/>
</dbReference>
<keyword evidence="4" id="KW-0472">Membrane</keyword>
<dbReference type="InterPro" id="IPR055217">
    <property type="entry name" value="TPR_EMC2"/>
</dbReference>